<dbReference type="RefSeq" id="XP_017274937.1">
    <property type="nucleotide sequence ID" value="XM_017419448.3"/>
</dbReference>
<evidence type="ECO:0000256" key="8">
    <source>
        <dbReference type="ARBA" id="ARBA00022859"/>
    </source>
</evidence>
<dbReference type="Ensembl" id="ENSKMAT00000010212.1">
    <property type="protein sequence ID" value="ENSKMAP00000010050.1"/>
    <property type="gene ID" value="ENSKMAG00000007557.1"/>
</dbReference>
<accession>A0A3Q3A2N6</accession>
<dbReference type="GO" id="GO:0005615">
    <property type="term" value="C:extracellular space"/>
    <property type="evidence" value="ECO:0007669"/>
    <property type="project" value="UniProtKB-ARBA"/>
</dbReference>
<evidence type="ECO:0000313" key="13">
    <source>
        <dbReference type="Proteomes" id="UP000264800"/>
    </source>
</evidence>
<evidence type="ECO:0000256" key="3">
    <source>
        <dbReference type="ARBA" id="ARBA00004613"/>
    </source>
</evidence>
<dbReference type="CTD" id="3430"/>
<protein>
    <submittedName>
        <fullName evidence="12">Interferon-induced protein 35</fullName>
    </submittedName>
</protein>
<keyword evidence="13" id="KW-1185">Reference proteome</keyword>
<evidence type="ECO:0000256" key="7">
    <source>
        <dbReference type="ARBA" id="ARBA00022588"/>
    </source>
</evidence>
<comment type="similarity">
    <text evidence="4">Belongs to the NMI family.</text>
</comment>
<evidence type="ECO:0000256" key="2">
    <source>
        <dbReference type="ARBA" id="ARBA00004496"/>
    </source>
</evidence>
<dbReference type="GO" id="GO:0005737">
    <property type="term" value="C:cytoplasm"/>
    <property type="evidence" value="ECO:0007669"/>
    <property type="project" value="UniProtKB-SubCell"/>
</dbReference>
<dbReference type="OMA" id="FQKNTNG"/>
<keyword evidence="7" id="KW-0399">Innate immunity</keyword>
<dbReference type="OrthoDB" id="9936051at2759"/>
<evidence type="ECO:0000259" key="11">
    <source>
        <dbReference type="Pfam" id="PF07292"/>
    </source>
</evidence>
<evidence type="ECO:0000256" key="4">
    <source>
        <dbReference type="ARBA" id="ARBA00010081"/>
    </source>
</evidence>
<dbReference type="STRING" id="37003.ENSKMAP00000010050"/>
<keyword evidence="6" id="KW-0964">Secreted</keyword>
<dbReference type="Pfam" id="PF07292">
    <property type="entry name" value="NID"/>
    <property type="match status" value="2"/>
</dbReference>
<evidence type="ECO:0000256" key="5">
    <source>
        <dbReference type="ARBA" id="ARBA00022490"/>
    </source>
</evidence>
<feature type="coiled-coil region" evidence="10">
    <location>
        <begin position="19"/>
        <end position="120"/>
    </location>
</feature>
<dbReference type="Gene3D" id="3.30.70.330">
    <property type="match status" value="1"/>
</dbReference>
<dbReference type="Proteomes" id="UP000264800">
    <property type="component" value="Unplaced"/>
</dbReference>
<evidence type="ECO:0000313" key="12">
    <source>
        <dbReference type="Ensembl" id="ENSKMAP00000010050.1"/>
    </source>
</evidence>
<evidence type="ECO:0000256" key="6">
    <source>
        <dbReference type="ARBA" id="ARBA00022525"/>
    </source>
</evidence>
<sequence length="373" mass="42687">MSSDEDFSVVDPEPSENTLEGVRDLISNYKKKYDDILEEQKDLNRCKDEAQDLTRQFKERTEKLKREMEKDEHSYRVQMKNEEAKLDSLKQEEGDLKEQLQRIQAEISEEQSRNASLKERADVFCAMPDKKFVFKGRTGDADDWEKFDMKSQIIYPMEEGTALITFEEDEVARSILDRKRHKVDLGGECRIIVEARPVHLMLPDLVEIGSEVCSRRILISNLPRMDTEKLLNKLEIHFSKSKHGGGEVDSCDFLPDSGTVVIAFMEEHVAKRLTENEFHEVKLNQTKHKVRVTPFLNGNITNFKTRVSTCPRTVLLTGIPDVMERETLQDLLEIHFQKNGNGGGEIEAFLYNPVDQNASAVFGSGASPDGDDQ</sequence>
<proteinExistence type="inferred from homology"/>
<dbReference type="AlphaFoldDB" id="A0A3Q3A2N6"/>
<keyword evidence="8" id="KW-0391">Immunity</keyword>
<keyword evidence="5" id="KW-0963">Cytoplasm</keyword>
<evidence type="ECO:0000256" key="9">
    <source>
        <dbReference type="ARBA" id="ARBA00023242"/>
    </source>
</evidence>
<dbReference type="PANTHER" id="PTHR15225">
    <property type="entry name" value="INTERFERON-INDUCED PROTEIN 35/NMI N-MYC/STAT INTERACTING PROTEIN"/>
    <property type="match status" value="1"/>
</dbReference>
<evidence type="ECO:0000256" key="10">
    <source>
        <dbReference type="SAM" id="Coils"/>
    </source>
</evidence>
<dbReference type="PANTHER" id="PTHR15225:SF1">
    <property type="entry name" value="INTERFERON-INDUCED 35 KDA PROTEIN"/>
    <property type="match status" value="1"/>
</dbReference>
<dbReference type="GO" id="GO:0045087">
    <property type="term" value="P:innate immune response"/>
    <property type="evidence" value="ECO:0007669"/>
    <property type="project" value="UniProtKB-KW"/>
</dbReference>
<dbReference type="InterPro" id="IPR012677">
    <property type="entry name" value="Nucleotide-bd_a/b_plait_sf"/>
</dbReference>
<name>A0A3Q3A2N6_KRYMA</name>
<keyword evidence="10" id="KW-0175">Coiled coil</keyword>
<dbReference type="GO" id="GO:0005634">
    <property type="term" value="C:nucleus"/>
    <property type="evidence" value="ECO:0007669"/>
    <property type="project" value="UniProtKB-SubCell"/>
</dbReference>
<dbReference type="InterPro" id="IPR009909">
    <property type="entry name" value="Nmi/IFP35_dom"/>
</dbReference>
<organism evidence="12 13">
    <name type="scientific">Kryptolebias marmoratus</name>
    <name type="common">Mangrove killifish</name>
    <name type="synonym">Rivulus marmoratus</name>
    <dbReference type="NCBI Taxonomy" id="37003"/>
    <lineage>
        <taxon>Eukaryota</taxon>
        <taxon>Metazoa</taxon>
        <taxon>Chordata</taxon>
        <taxon>Craniata</taxon>
        <taxon>Vertebrata</taxon>
        <taxon>Euteleostomi</taxon>
        <taxon>Actinopterygii</taxon>
        <taxon>Neopterygii</taxon>
        <taxon>Teleostei</taxon>
        <taxon>Neoteleostei</taxon>
        <taxon>Acanthomorphata</taxon>
        <taxon>Ovalentaria</taxon>
        <taxon>Atherinomorphae</taxon>
        <taxon>Cyprinodontiformes</taxon>
        <taxon>Rivulidae</taxon>
        <taxon>Kryptolebias</taxon>
    </lineage>
</organism>
<dbReference type="FunFam" id="3.30.70.330:FF:000300">
    <property type="entry name" value="Interferon-induced protein 35"/>
    <property type="match status" value="1"/>
</dbReference>
<keyword evidence="9" id="KW-0539">Nucleus</keyword>
<reference evidence="12" key="2">
    <citation type="submission" date="2025-09" db="UniProtKB">
        <authorList>
            <consortium name="Ensembl"/>
        </authorList>
    </citation>
    <scope>IDENTIFICATION</scope>
</reference>
<reference evidence="12" key="1">
    <citation type="submission" date="2025-08" db="UniProtKB">
        <authorList>
            <consortium name="Ensembl"/>
        </authorList>
    </citation>
    <scope>IDENTIFICATION</scope>
</reference>
<comment type="subcellular location">
    <subcellularLocation>
        <location evidence="2">Cytoplasm</location>
    </subcellularLocation>
    <subcellularLocation>
        <location evidence="1">Nucleus</location>
    </subcellularLocation>
    <subcellularLocation>
        <location evidence="3">Secreted</location>
    </subcellularLocation>
</comment>
<dbReference type="GeneID" id="108237776"/>
<dbReference type="GO" id="GO:0045088">
    <property type="term" value="P:regulation of innate immune response"/>
    <property type="evidence" value="ECO:0007669"/>
    <property type="project" value="UniProtKB-ARBA"/>
</dbReference>
<evidence type="ECO:0000256" key="1">
    <source>
        <dbReference type="ARBA" id="ARBA00004123"/>
    </source>
</evidence>
<dbReference type="GeneTree" id="ENSGT00530000063686"/>
<dbReference type="KEGG" id="kmr:108237776"/>
<feature type="domain" description="NID" evidence="11">
    <location>
        <begin position="162"/>
        <end position="250"/>
    </location>
</feature>
<feature type="domain" description="NID" evidence="11">
    <location>
        <begin position="260"/>
        <end position="348"/>
    </location>
</feature>